<keyword evidence="1" id="KW-0472">Membrane</keyword>
<gene>
    <name evidence="2" type="ORF">PGH07_04155</name>
</gene>
<keyword evidence="1" id="KW-0812">Transmembrane</keyword>
<name>A0ABT7QWZ8_9BACT</name>
<dbReference type="EMBL" id="JAQIBD010000001">
    <property type="protein sequence ID" value="MDM5271361.1"/>
    <property type="molecule type" value="Genomic_DNA"/>
</dbReference>
<proteinExistence type="predicted"/>
<dbReference type="RefSeq" id="WP_289412760.1">
    <property type="nucleotide sequence ID" value="NZ_JAQIBD010000001.1"/>
</dbReference>
<keyword evidence="3" id="KW-1185">Reference proteome</keyword>
<dbReference type="Proteomes" id="UP001169069">
    <property type="component" value="Unassembled WGS sequence"/>
</dbReference>
<evidence type="ECO:0000313" key="3">
    <source>
        <dbReference type="Proteomes" id="UP001169069"/>
    </source>
</evidence>
<evidence type="ECO:0000313" key="2">
    <source>
        <dbReference type="EMBL" id="MDM5271361.1"/>
    </source>
</evidence>
<keyword evidence="1" id="KW-1133">Transmembrane helix</keyword>
<feature type="transmembrane region" description="Helical" evidence="1">
    <location>
        <begin position="12"/>
        <end position="36"/>
    </location>
</feature>
<sequence>MKRWQFMSLKKFRLVDLQLFVFLLILFVYVTTFTIFTERGSDDIRENKYTKEVLLDDKTLYTFEKNVDLIMDLRFQNISMLFPSLILNHASVTLVSLQVSTIKPYAYMMNIDGVGQE</sequence>
<accession>A0ABT7QWZ8</accession>
<protein>
    <submittedName>
        <fullName evidence="2">Uncharacterized protein</fullName>
    </submittedName>
</protein>
<comment type="caution">
    <text evidence="2">The sequence shown here is derived from an EMBL/GenBank/DDBJ whole genome shotgun (WGS) entry which is preliminary data.</text>
</comment>
<organism evidence="2 3">
    <name type="scientific">Sulfurovum zhangzhouensis</name>
    <dbReference type="NCBI Taxonomy" id="3019067"/>
    <lineage>
        <taxon>Bacteria</taxon>
        <taxon>Pseudomonadati</taxon>
        <taxon>Campylobacterota</taxon>
        <taxon>Epsilonproteobacteria</taxon>
        <taxon>Campylobacterales</taxon>
        <taxon>Sulfurovaceae</taxon>
        <taxon>Sulfurovum</taxon>
    </lineage>
</organism>
<reference evidence="2" key="1">
    <citation type="submission" date="2023-01" db="EMBL/GenBank/DDBJ databases">
        <title>Sulfurovum sp. zt1-1 genome assembly.</title>
        <authorList>
            <person name="Wang J."/>
        </authorList>
    </citation>
    <scope>NUCLEOTIDE SEQUENCE</scope>
    <source>
        <strain evidence="2">Zt1-1</strain>
    </source>
</reference>
<evidence type="ECO:0000256" key="1">
    <source>
        <dbReference type="SAM" id="Phobius"/>
    </source>
</evidence>
<feature type="transmembrane region" description="Helical" evidence="1">
    <location>
        <begin position="78"/>
        <end position="99"/>
    </location>
</feature>